<protein>
    <submittedName>
        <fullName evidence="1">Uncharacterized protein</fullName>
    </submittedName>
</protein>
<proteinExistence type="predicted"/>
<sequence length="139" mass="16285">MLNTQELHRFKRAFLEGFFVLLRRHRVEDELHDTEVVVLATHHDVFKRAHRVEQLEVLERPAYAQTCDEVFLITDDILVTVDKDFAFVGVERAADEVDGGRFARAVRPDQRGDLACLDCHVEMVDRRKTAERLMQVFYN</sequence>
<dbReference type="EMBL" id="VSSQ01050439">
    <property type="protein sequence ID" value="MPN04525.1"/>
    <property type="molecule type" value="Genomic_DNA"/>
</dbReference>
<organism evidence="1">
    <name type="scientific">bioreactor metagenome</name>
    <dbReference type="NCBI Taxonomy" id="1076179"/>
    <lineage>
        <taxon>unclassified sequences</taxon>
        <taxon>metagenomes</taxon>
        <taxon>ecological metagenomes</taxon>
    </lineage>
</organism>
<dbReference type="AntiFam" id="ANF00095">
    <property type="entry name" value="Shadow ORF (opposite ABC transporters)"/>
</dbReference>
<reference evidence="1" key="1">
    <citation type="submission" date="2019-08" db="EMBL/GenBank/DDBJ databases">
        <authorList>
            <person name="Kucharzyk K."/>
            <person name="Murdoch R.W."/>
            <person name="Higgins S."/>
            <person name="Loffler F."/>
        </authorList>
    </citation>
    <scope>NUCLEOTIDE SEQUENCE</scope>
</reference>
<dbReference type="AlphaFoldDB" id="A0A645ER61"/>
<name>A0A645ER61_9ZZZZ</name>
<gene>
    <name evidence="1" type="ORF">SDC9_151766</name>
</gene>
<accession>A0A645ER61</accession>
<evidence type="ECO:0000313" key="1">
    <source>
        <dbReference type="EMBL" id="MPN04525.1"/>
    </source>
</evidence>
<comment type="caution">
    <text evidence="1">The sequence shown here is derived from an EMBL/GenBank/DDBJ whole genome shotgun (WGS) entry which is preliminary data.</text>
</comment>